<sequence>MVVAAEAEAAAVVAAVSAVSAVAAVAVGSSLLTDYSPTRVESSARWYGNGGGASSMVPDATVRWQMEPANRHPCKLRNNSGTIRARGSSYC</sequence>
<dbReference type="AlphaFoldDB" id="A0A834KHS2"/>
<organism evidence="1 2">
    <name type="scientific">Vespula pensylvanica</name>
    <name type="common">Western yellow jacket</name>
    <name type="synonym">Wasp</name>
    <dbReference type="NCBI Taxonomy" id="30213"/>
    <lineage>
        <taxon>Eukaryota</taxon>
        <taxon>Metazoa</taxon>
        <taxon>Ecdysozoa</taxon>
        <taxon>Arthropoda</taxon>
        <taxon>Hexapoda</taxon>
        <taxon>Insecta</taxon>
        <taxon>Pterygota</taxon>
        <taxon>Neoptera</taxon>
        <taxon>Endopterygota</taxon>
        <taxon>Hymenoptera</taxon>
        <taxon>Apocrita</taxon>
        <taxon>Aculeata</taxon>
        <taxon>Vespoidea</taxon>
        <taxon>Vespidae</taxon>
        <taxon>Vespinae</taxon>
        <taxon>Vespula</taxon>
    </lineage>
</organism>
<proteinExistence type="predicted"/>
<keyword evidence="2" id="KW-1185">Reference proteome</keyword>
<protein>
    <submittedName>
        <fullName evidence="1">Uncharacterized protein</fullName>
    </submittedName>
</protein>
<reference evidence="1" key="1">
    <citation type="journal article" date="2020" name="G3 (Bethesda)">
        <title>High-Quality Assemblies for Three Invasive Social Wasps from the &lt;i&gt;Vespula&lt;/i&gt; Genus.</title>
        <authorList>
            <person name="Harrop T.W.R."/>
            <person name="Guhlin J."/>
            <person name="McLaughlin G.M."/>
            <person name="Permina E."/>
            <person name="Stockwell P."/>
            <person name="Gilligan J."/>
            <person name="Le Lec M.F."/>
            <person name="Gruber M.A.M."/>
            <person name="Quinn O."/>
            <person name="Lovegrove M."/>
            <person name="Duncan E.J."/>
            <person name="Remnant E.J."/>
            <person name="Van Eeckhoven J."/>
            <person name="Graham B."/>
            <person name="Knapp R.A."/>
            <person name="Langford K.W."/>
            <person name="Kronenberg Z."/>
            <person name="Press M.O."/>
            <person name="Eacker S.M."/>
            <person name="Wilson-Rankin E.E."/>
            <person name="Purcell J."/>
            <person name="Lester P.J."/>
            <person name="Dearden P.K."/>
        </authorList>
    </citation>
    <scope>NUCLEOTIDE SEQUENCE</scope>
    <source>
        <strain evidence="1">Volc-1</strain>
    </source>
</reference>
<dbReference type="Proteomes" id="UP000600918">
    <property type="component" value="Unassembled WGS sequence"/>
</dbReference>
<gene>
    <name evidence="1" type="ORF">H0235_014509</name>
</gene>
<evidence type="ECO:0000313" key="2">
    <source>
        <dbReference type="Proteomes" id="UP000600918"/>
    </source>
</evidence>
<evidence type="ECO:0000313" key="1">
    <source>
        <dbReference type="EMBL" id="KAF7406853.1"/>
    </source>
</evidence>
<comment type="caution">
    <text evidence="1">The sequence shown here is derived from an EMBL/GenBank/DDBJ whole genome shotgun (WGS) entry which is preliminary data.</text>
</comment>
<accession>A0A834KHS2</accession>
<name>A0A834KHS2_VESPE</name>
<dbReference type="EMBL" id="JACSDY010000015">
    <property type="protein sequence ID" value="KAF7406853.1"/>
    <property type="molecule type" value="Genomic_DNA"/>
</dbReference>